<evidence type="ECO:0000313" key="2">
    <source>
        <dbReference type="Proteomes" id="UP001066276"/>
    </source>
</evidence>
<organism evidence="1 2">
    <name type="scientific">Pleurodeles waltl</name>
    <name type="common">Iberian ribbed newt</name>
    <dbReference type="NCBI Taxonomy" id="8319"/>
    <lineage>
        <taxon>Eukaryota</taxon>
        <taxon>Metazoa</taxon>
        <taxon>Chordata</taxon>
        <taxon>Craniata</taxon>
        <taxon>Vertebrata</taxon>
        <taxon>Euteleostomi</taxon>
        <taxon>Amphibia</taxon>
        <taxon>Batrachia</taxon>
        <taxon>Caudata</taxon>
        <taxon>Salamandroidea</taxon>
        <taxon>Salamandridae</taxon>
        <taxon>Pleurodelinae</taxon>
        <taxon>Pleurodeles</taxon>
    </lineage>
</organism>
<evidence type="ECO:0000313" key="1">
    <source>
        <dbReference type="EMBL" id="KAJ1196623.1"/>
    </source>
</evidence>
<keyword evidence="2" id="KW-1185">Reference proteome</keyword>
<reference evidence="1" key="1">
    <citation type="journal article" date="2022" name="bioRxiv">
        <title>Sequencing and chromosome-scale assembly of the giantPleurodeles waltlgenome.</title>
        <authorList>
            <person name="Brown T."/>
            <person name="Elewa A."/>
            <person name="Iarovenko S."/>
            <person name="Subramanian E."/>
            <person name="Araus A.J."/>
            <person name="Petzold A."/>
            <person name="Susuki M."/>
            <person name="Suzuki K.-i.T."/>
            <person name="Hayashi T."/>
            <person name="Toyoda A."/>
            <person name="Oliveira C."/>
            <person name="Osipova E."/>
            <person name="Leigh N.D."/>
            <person name="Simon A."/>
            <person name="Yun M.H."/>
        </authorList>
    </citation>
    <scope>NUCLEOTIDE SEQUENCE</scope>
    <source>
        <strain evidence="1">20211129_DDA</strain>
        <tissue evidence="1">Liver</tissue>
    </source>
</reference>
<dbReference type="EMBL" id="JANPWB010000003">
    <property type="protein sequence ID" value="KAJ1196623.1"/>
    <property type="molecule type" value="Genomic_DNA"/>
</dbReference>
<protein>
    <submittedName>
        <fullName evidence="1">Uncharacterized protein</fullName>
    </submittedName>
</protein>
<gene>
    <name evidence="1" type="ORF">NDU88_000489</name>
</gene>
<name>A0AAV7V584_PLEWA</name>
<accession>A0AAV7V584</accession>
<dbReference type="Proteomes" id="UP001066276">
    <property type="component" value="Chromosome 2_1"/>
</dbReference>
<comment type="caution">
    <text evidence="1">The sequence shown here is derived from an EMBL/GenBank/DDBJ whole genome shotgun (WGS) entry which is preliminary data.</text>
</comment>
<dbReference type="AlphaFoldDB" id="A0AAV7V584"/>
<sequence length="70" mass="7308">MRGSRGPPEASVRLRTLIGCCGGLGPRVALPSCPWTGSETAAFPCCVQLLLALLPPDEHCGPRGTTYSQP</sequence>
<proteinExistence type="predicted"/>